<organism evidence="9 10">
    <name type="scientific">Actinophytocola xinjiangensis</name>
    <dbReference type="NCBI Taxonomy" id="485602"/>
    <lineage>
        <taxon>Bacteria</taxon>
        <taxon>Bacillati</taxon>
        <taxon>Actinomycetota</taxon>
        <taxon>Actinomycetes</taxon>
        <taxon>Pseudonocardiales</taxon>
        <taxon>Pseudonocardiaceae</taxon>
    </lineage>
</organism>
<proteinExistence type="predicted"/>
<comment type="caution">
    <text evidence="9">The sequence shown here is derived from an EMBL/GenBank/DDBJ whole genome shotgun (WGS) entry which is preliminary data.</text>
</comment>
<evidence type="ECO:0000256" key="3">
    <source>
        <dbReference type="ARBA" id="ARBA00012043"/>
    </source>
</evidence>
<dbReference type="EC" id="4.2.1.20" evidence="3"/>
<comment type="pathway">
    <text evidence="1">Amino-acid biosynthesis; L-tryptophan biosynthesis; L-tryptophan from chorismate: step 5/5.</text>
</comment>
<evidence type="ECO:0000256" key="8">
    <source>
        <dbReference type="ARBA" id="ARBA00049047"/>
    </source>
</evidence>
<dbReference type="UniPathway" id="UPA00035">
    <property type="reaction ID" value="UER00044"/>
</dbReference>
<protein>
    <recommendedName>
        <fullName evidence="3">tryptophan synthase</fullName>
        <ecNumber evidence="3">4.2.1.20</ecNumber>
    </recommendedName>
</protein>
<evidence type="ECO:0000313" key="10">
    <source>
        <dbReference type="Proteomes" id="UP000185696"/>
    </source>
</evidence>
<evidence type="ECO:0000256" key="2">
    <source>
        <dbReference type="ARBA" id="ARBA00011270"/>
    </source>
</evidence>
<dbReference type="PANTHER" id="PTHR43406">
    <property type="entry name" value="TRYPTOPHAN SYNTHASE, ALPHA CHAIN"/>
    <property type="match status" value="1"/>
</dbReference>
<reference evidence="9 10" key="1">
    <citation type="submission" date="2016-12" db="EMBL/GenBank/DDBJ databases">
        <title>The draft genome sequence of Actinophytocola xinjiangensis.</title>
        <authorList>
            <person name="Wang W."/>
            <person name="Yuan L."/>
        </authorList>
    </citation>
    <scope>NUCLEOTIDE SEQUENCE [LARGE SCALE GENOMIC DNA]</scope>
    <source>
        <strain evidence="9 10">CGMCC 4.4663</strain>
    </source>
</reference>
<evidence type="ECO:0000256" key="4">
    <source>
        <dbReference type="ARBA" id="ARBA00022605"/>
    </source>
</evidence>
<name>A0A7Z0WR67_9PSEU</name>
<dbReference type="SUPFAM" id="SSF51366">
    <property type="entry name" value="Ribulose-phoshate binding barrel"/>
    <property type="match status" value="1"/>
</dbReference>
<dbReference type="PANTHER" id="PTHR43406:SF1">
    <property type="entry name" value="TRYPTOPHAN SYNTHASE ALPHA CHAIN, CHLOROPLASTIC"/>
    <property type="match status" value="1"/>
</dbReference>
<evidence type="ECO:0000256" key="1">
    <source>
        <dbReference type="ARBA" id="ARBA00004733"/>
    </source>
</evidence>
<sequence length="258" mass="27396">MAEVDRIGARLRRTAGRGERLLVVYLTVGDPVTPNDLAVAVAQAGADVLELGIPTPSTAPRGAEIAHSFDRARDHTPHQAWKLVGELRARLPDTPLITLVYPSTVTDLGPHGVLSACQESGVDGLVLTDPDGDLTSATVADTDLSAIPLIRQGTGSPHRLEATARHLTYRPLAPRTGDLLNRTEAHRAAEATAATATRPFLAGFGLRTEHDIRAVVPHAAGVVLGSELYRGLTTRPPPERTPWATGAVQRWKTATALP</sequence>
<dbReference type="OrthoDB" id="5188974at2"/>
<comment type="subunit">
    <text evidence="2">Tetramer of two alpha and two beta chains.</text>
</comment>
<dbReference type="InterPro" id="IPR002028">
    <property type="entry name" value="Trp_synthase_suA"/>
</dbReference>
<dbReference type="RefSeq" id="WP_075131879.1">
    <property type="nucleotide sequence ID" value="NZ_MSIF01000002.1"/>
</dbReference>
<evidence type="ECO:0000256" key="5">
    <source>
        <dbReference type="ARBA" id="ARBA00022822"/>
    </source>
</evidence>
<dbReference type="AlphaFoldDB" id="A0A7Z0WR67"/>
<keyword evidence="4" id="KW-0028">Amino-acid biosynthesis</keyword>
<evidence type="ECO:0000256" key="6">
    <source>
        <dbReference type="ARBA" id="ARBA00023141"/>
    </source>
</evidence>
<accession>A0A7Z0WR67</accession>
<dbReference type="Pfam" id="PF00290">
    <property type="entry name" value="Trp_syntA"/>
    <property type="match status" value="1"/>
</dbReference>
<dbReference type="InterPro" id="IPR011060">
    <property type="entry name" value="RibuloseP-bd_barrel"/>
</dbReference>
<keyword evidence="7" id="KW-0456">Lyase</keyword>
<keyword evidence="10" id="KW-1185">Reference proteome</keyword>
<dbReference type="EMBL" id="MSIF01000002">
    <property type="protein sequence ID" value="OLF12970.1"/>
    <property type="molecule type" value="Genomic_DNA"/>
</dbReference>
<dbReference type="GO" id="GO:0005829">
    <property type="term" value="C:cytosol"/>
    <property type="evidence" value="ECO:0007669"/>
    <property type="project" value="TreeGrafter"/>
</dbReference>
<evidence type="ECO:0000256" key="7">
    <source>
        <dbReference type="ARBA" id="ARBA00023239"/>
    </source>
</evidence>
<dbReference type="Proteomes" id="UP000185696">
    <property type="component" value="Unassembled WGS sequence"/>
</dbReference>
<dbReference type="Gene3D" id="3.20.20.70">
    <property type="entry name" value="Aldolase class I"/>
    <property type="match status" value="1"/>
</dbReference>
<comment type="catalytic activity">
    <reaction evidence="8">
        <text>(1S,2R)-1-C-(indol-3-yl)glycerol 3-phosphate + L-serine = D-glyceraldehyde 3-phosphate + L-tryptophan + H2O</text>
        <dbReference type="Rhea" id="RHEA:10532"/>
        <dbReference type="ChEBI" id="CHEBI:15377"/>
        <dbReference type="ChEBI" id="CHEBI:33384"/>
        <dbReference type="ChEBI" id="CHEBI:57912"/>
        <dbReference type="ChEBI" id="CHEBI:58866"/>
        <dbReference type="ChEBI" id="CHEBI:59776"/>
        <dbReference type="EC" id="4.2.1.20"/>
    </reaction>
</comment>
<keyword evidence="6" id="KW-0057">Aromatic amino acid biosynthesis</keyword>
<evidence type="ECO:0000313" key="9">
    <source>
        <dbReference type="EMBL" id="OLF12970.1"/>
    </source>
</evidence>
<gene>
    <name evidence="9" type="ORF">BLA60_06895</name>
</gene>
<dbReference type="GO" id="GO:0004834">
    <property type="term" value="F:tryptophan synthase activity"/>
    <property type="evidence" value="ECO:0007669"/>
    <property type="project" value="UniProtKB-EC"/>
</dbReference>
<keyword evidence="5" id="KW-0822">Tryptophan biosynthesis</keyword>
<dbReference type="InterPro" id="IPR013785">
    <property type="entry name" value="Aldolase_TIM"/>
</dbReference>